<keyword evidence="4 5" id="KW-0418">Kinase</keyword>
<dbReference type="PANTHER" id="PTHR23359">
    <property type="entry name" value="NUCLEOTIDE KINASE"/>
    <property type="match status" value="1"/>
</dbReference>
<dbReference type="AlphaFoldDB" id="A0A7S1VLC1"/>
<dbReference type="GO" id="GO:0005524">
    <property type="term" value="F:ATP binding"/>
    <property type="evidence" value="ECO:0007669"/>
    <property type="project" value="InterPro"/>
</dbReference>
<dbReference type="InterPro" id="IPR033690">
    <property type="entry name" value="Adenylat_kinase_CS"/>
</dbReference>
<organism evidence="7">
    <name type="scientific">Grammatophora oceanica</name>
    <dbReference type="NCBI Taxonomy" id="210454"/>
    <lineage>
        <taxon>Eukaryota</taxon>
        <taxon>Sar</taxon>
        <taxon>Stramenopiles</taxon>
        <taxon>Ochrophyta</taxon>
        <taxon>Bacillariophyta</taxon>
        <taxon>Fragilariophyceae</taxon>
        <taxon>Fragilariophycidae</taxon>
        <taxon>Rhabdonematales</taxon>
        <taxon>Grammatophoraceae</taxon>
        <taxon>Grammatophora</taxon>
    </lineage>
</organism>
<dbReference type="SUPFAM" id="SSF57774">
    <property type="entry name" value="Microbial and mitochondrial ADK, insert 'zinc finger' domain"/>
    <property type="match status" value="1"/>
</dbReference>
<name>A0A7S1VLC1_9STRA</name>
<accession>A0A7S1VLC1</accession>
<reference evidence="7" key="1">
    <citation type="submission" date="2021-01" db="EMBL/GenBank/DDBJ databases">
        <authorList>
            <person name="Corre E."/>
            <person name="Pelletier E."/>
            <person name="Niang G."/>
            <person name="Scheremetjew M."/>
            <person name="Finn R."/>
            <person name="Kale V."/>
            <person name="Holt S."/>
            <person name="Cochrane G."/>
            <person name="Meng A."/>
            <person name="Brown T."/>
            <person name="Cohen L."/>
        </authorList>
    </citation>
    <scope>NUCLEOTIDE SEQUENCE</scope>
    <source>
        <strain evidence="7">CCMP 410</strain>
    </source>
</reference>
<evidence type="ECO:0000313" key="7">
    <source>
        <dbReference type="EMBL" id="CAD9303811.1"/>
    </source>
</evidence>
<protein>
    <recommendedName>
        <fullName evidence="8">Adenylate kinase active site lid domain-containing protein</fullName>
    </recommendedName>
</protein>
<dbReference type="PRINTS" id="PR00094">
    <property type="entry name" value="ADENYLTKNASE"/>
</dbReference>
<dbReference type="HAMAP" id="MF_00235">
    <property type="entry name" value="Adenylate_kinase_Adk"/>
    <property type="match status" value="1"/>
</dbReference>
<dbReference type="PROSITE" id="PS00113">
    <property type="entry name" value="ADENYLATE_KINASE"/>
    <property type="match status" value="1"/>
</dbReference>
<dbReference type="Gene3D" id="3.40.50.300">
    <property type="entry name" value="P-loop containing nucleotide triphosphate hydrolases"/>
    <property type="match status" value="1"/>
</dbReference>
<dbReference type="CDD" id="cd01428">
    <property type="entry name" value="ADK"/>
    <property type="match status" value="1"/>
</dbReference>
<evidence type="ECO:0000256" key="4">
    <source>
        <dbReference type="ARBA" id="ARBA00022777"/>
    </source>
</evidence>
<evidence type="ECO:0000256" key="6">
    <source>
        <dbReference type="SAM" id="Coils"/>
    </source>
</evidence>
<dbReference type="InterPro" id="IPR036193">
    <property type="entry name" value="ADK_active_lid_dom_sf"/>
</dbReference>
<dbReference type="GO" id="GO:0004017">
    <property type="term" value="F:AMP kinase activity"/>
    <property type="evidence" value="ECO:0007669"/>
    <property type="project" value="InterPro"/>
</dbReference>
<dbReference type="NCBIfam" id="TIGR01351">
    <property type="entry name" value="adk"/>
    <property type="match status" value="1"/>
</dbReference>
<evidence type="ECO:0000256" key="1">
    <source>
        <dbReference type="ARBA" id="ARBA00007220"/>
    </source>
</evidence>
<evidence type="ECO:0000256" key="5">
    <source>
        <dbReference type="RuleBase" id="RU003330"/>
    </source>
</evidence>
<dbReference type="InterPro" id="IPR006259">
    <property type="entry name" value="Adenyl_kin_sub"/>
</dbReference>
<dbReference type="Pfam" id="PF00406">
    <property type="entry name" value="ADK"/>
    <property type="match status" value="1"/>
</dbReference>
<keyword evidence="2 5" id="KW-0808">Transferase</keyword>
<dbReference type="EMBL" id="HBGK01044140">
    <property type="protein sequence ID" value="CAD9303811.1"/>
    <property type="molecule type" value="Transcribed_RNA"/>
</dbReference>
<evidence type="ECO:0008006" key="8">
    <source>
        <dbReference type="Google" id="ProtNLM"/>
    </source>
</evidence>
<sequence length="352" mass="38790">MALNNLTVNLVTSWESRRKQNRKTTMLREASVVLICLVLLLGVLTGVEGFVPSTIQRKTPSFGLPTRLADSSGDFPGFEGVDLEQVLGTLKFKKLKRKLKRKKNQAIRDAEAEAIKDANRAAHDARTRANLESKIEKLKKKALKLIISGAPASGKGTQCAIIKEKFGVVHLSTGDMLRAAVAAETEVGKTAKSYMDGGKLVPDEVIIGVVKDRLAEEDCASNGWLLDGFPRTQEQAKALEEAGIYADCFIMLNVPDDDLIERVVGRRSDPVTGEIYHMTFKPPPEDEEIRGRLEQRSDDTEEKARVRLEQFHTNVDAVKGSYTKICVEIDGTLTPDDVSEKVAKAITSKVKK</sequence>
<feature type="coiled-coil region" evidence="6">
    <location>
        <begin position="121"/>
        <end position="148"/>
    </location>
</feature>
<dbReference type="SUPFAM" id="SSF52540">
    <property type="entry name" value="P-loop containing nucleoside triphosphate hydrolases"/>
    <property type="match status" value="1"/>
</dbReference>
<gene>
    <name evidence="7" type="ORF">GOCE00092_LOCUS23153</name>
</gene>
<evidence type="ECO:0000256" key="2">
    <source>
        <dbReference type="ARBA" id="ARBA00022679"/>
    </source>
</evidence>
<keyword evidence="3" id="KW-0547">Nucleotide-binding</keyword>
<comment type="similarity">
    <text evidence="1 5">Belongs to the adenylate kinase family.</text>
</comment>
<proteinExistence type="inferred from homology"/>
<keyword evidence="6" id="KW-0175">Coiled coil</keyword>
<evidence type="ECO:0000256" key="3">
    <source>
        <dbReference type="ARBA" id="ARBA00022741"/>
    </source>
</evidence>
<dbReference type="InterPro" id="IPR027417">
    <property type="entry name" value="P-loop_NTPase"/>
</dbReference>
<dbReference type="InterPro" id="IPR000850">
    <property type="entry name" value="Adenylat/UMP-CMP_kin"/>
</dbReference>